<dbReference type="Gene3D" id="2.60.120.1440">
    <property type="match status" value="1"/>
</dbReference>
<sequence length="333" mass="38333">MNKTEQIYYPDDLITAYLNNELNKEQRVELEQWVAADTAHKQYFYEMTEVWLAANAASGTQEESNRAFQHFRGRIFVSQKKKRFSLRFVRVAAAIFAGILLLGGGYYWGHNHFDPSSLYAMQTVEVPIGSRSRIVLQDGTVVWLNAGSKLSYTNGFSHQDRHVRLEGEGYFEVTRNEKLPFIVNTSDLDVKVLGTKFSVKAYTDEENIEVILAEGSVNLLNIKNPDESLIMKPEQQVIYNKETGTTDIHKVPASLAGHWTTGAHFFNEQTLEQIVRELEKSFDVTFIFRNEEKKKLTFYGDFRVDDSLDDILMIMSSSGKFKYRKTNNIIELY</sequence>
<reference evidence="4" key="1">
    <citation type="journal article" date="2019" name="Nat. Med.">
        <title>A library of human gut bacterial isolates paired with longitudinal multiomics data enables mechanistic microbiome research.</title>
        <authorList>
            <person name="Poyet M."/>
            <person name="Groussin M."/>
            <person name="Gibbons S.M."/>
            <person name="Avila-Pacheco J."/>
            <person name="Jiang X."/>
            <person name="Kearney S.M."/>
            <person name="Perrotta A.R."/>
            <person name="Berdy B."/>
            <person name="Zhao S."/>
            <person name="Lieberman T.D."/>
            <person name="Swanson P.K."/>
            <person name="Smith M."/>
            <person name="Roesemann S."/>
            <person name="Alexander J.E."/>
            <person name="Rich S.A."/>
            <person name="Livny J."/>
            <person name="Vlamakis H."/>
            <person name="Clish C."/>
            <person name="Bullock K."/>
            <person name="Deik A."/>
            <person name="Scott J."/>
            <person name="Pierce K.A."/>
            <person name="Xavier R.J."/>
            <person name="Alm E.J."/>
        </authorList>
    </citation>
    <scope>NUCLEOTIDE SEQUENCE</scope>
    <source>
        <strain evidence="4">BIOML-A4</strain>
    </source>
</reference>
<dbReference type="Gene3D" id="3.55.50.30">
    <property type="match status" value="1"/>
</dbReference>
<dbReference type="Pfam" id="PF16344">
    <property type="entry name" value="FecR_C"/>
    <property type="match status" value="1"/>
</dbReference>
<evidence type="ECO:0000259" key="2">
    <source>
        <dbReference type="Pfam" id="PF04773"/>
    </source>
</evidence>
<keyword evidence="1" id="KW-0472">Membrane</keyword>
<feature type="transmembrane region" description="Helical" evidence="1">
    <location>
        <begin position="88"/>
        <end position="108"/>
    </location>
</feature>
<feature type="domain" description="Protein FecR C-terminal" evidence="3">
    <location>
        <begin position="265"/>
        <end position="330"/>
    </location>
</feature>
<dbReference type="FunFam" id="2.60.120.1440:FF:000001">
    <property type="entry name" value="Putative anti-sigma factor"/>
    <property type="match status" value="1"/>
</dbReference>
<comment type="caution">
    <text evidence="4">The sequence shown here is derived from an EMBL/GenBank/DDBJ whole genome shotgun (WGS) entry which is preliminary data.</text>
</comment>
<organism evidence="4">
    <name type="scientific">Parabacteroides goldsteinii</name>
    <dbReference type="NCBI Taxonomy" id="328812"/>
    <lineage>
        <taxon>Bacteria</taxon>
        <taxon>Pseudomonadati</taxon>
        <taxon>Bacteroidota</taxon>
        <taxon>Bacteroidia</taxon>
        <taxon>Bacteroidales</taxon>
        <taxon>Tannerellaceae</taxon>
        <taxon>Parabacteroides</taxon>
    </lineage>
</organism>
<name>A0A6G1ZCD1_9BACT</name>
<evidence type="ECO:0000259" key="3">
    <source>
        <dbReference type="Pfam" id="PF16344"/>
    </source>
</evidence>
<dbReference type="InterPro" id="IPR012373">
    <property type="entry name" value="Ferrdict_sens_TM"/>
</dbReference>
<accession>A0A6G1ZCD1</accession>
<evidence type="ECO:0000256" key="1">
    <source>
        <dbReference type="SAM" id="Phobius"/>
    </source>
</evidence>
<dbReference type="AlphaFoldDB" id="A0A6G1ZCD1"/>
<dbReference type="PANTHER" id="PTHR30273:SF2">
    <property type="entry name" value="PROTEIN FECR"/>
    <property type="match status" value="1"/>
</dbReference>
<keyword evidence="1" id="KW-0812">Transmembrane</keyword>
<proteinExistence type="predicted"/>
<protein>
    <submittedName>
        <fullName evidence="4">DUF4974 domain-containing protein</fullName>
    </submittedName>
</protein>
<dbReference type="PANTHER" id="PTHR30273">
    <property type="entry name" value="PERIPLASMIC SIGNAL SENSOR AND SIGMA FACTOR ACTIVATOR FECR-RELATED"/>
    <property type="match status" value="1"/>
</dbReference>
<dbReference type="PIRSF" id="PIRSF018266">
    <property type="entry name" value="FecR"/>
    <property type="match status" value="1"/>
</dbReference>
<gene>
    <name evidence="4" type="ORF">GKE01_07680</name>
</gene>
<dbReference type="InterPro" id="IPR032508">
    <property type="entry name" value="FecR_C"/>
</dbReference>
<dbReference type="RefSeq" id="WP_010801944.1">
    <property type="nucleotide sequence ID" value="NZ_CAJSYT010000014.1"/>
</dbReference>
<dbReference type="EMBL" id="WKLP01000009">
    <property type="protein sequence ID" value="MRY11351.1"/>
    <property type="molecule type" value="Genomic_DNA"/>
</dbReference>
<keyword evidence="1" id="KW-1133">Transmembrane helix</keyword>
<dbReference type="GO" id="GO:0016989">
    <property type="term" value="F:sigma factor antagonist activity"/>
    <property type="evidence" value="ECO:0007669"/>
    <property type="project" value="TreeGrafter"/>
</dbReference>
<dbReference type="Pfam" id="PF04773">
    <property type="entry name" value="FecR"/>
    <property type="match status" value="1"/>
</dbReference>
<feature type="domain" description="FecR protein" evidence="2">
    <location>
        <begin position="123"/>
        <end position="218"/>
    </location>
</feature>
<dbReference type="InterPro" id="IPR006860">
    <property type="entry name" value="FecR"/>
</dbReference>
<evidence type="ECO:0000313" key="4">
    <source>
        <dbReference type="EMBL" id="MRY11351.1"/>
    </source>
</evidence>